<keyword evidence="1" id="KW-0255">Endonuclease</keyword>
<evidence type="ECO:0000313" key="1">
    <source>
        <dbReference type="EMBL" id="CRI34989.1"/>
    </source>
</evidence>
<dbReference type="GO" id="GO:0016887">
    <property type="term" value="F:ATP hydrolysis activity"/>
    <property type="evidence" value="ECO:0007669"/>
    <property type="project" value="InterPro"/>
</dbReference>
<protein>
    <submittedName>
        <fullName evidence="1">Putative endonuclease</fullName>
    </submittedName>
</protein>
<dbReference type="InterPro" id="IPR011704">
    <property type="entry name" value="ATPase_dyneun-rel_AAA"/>
</dbReference>
<dbReference type="GO" id="GO:0005524">
    <property type="term" value="F:ATP binding"/>
    <property type="evidence" value="ECO:0007669"/>
    <property type="project" value="InterPro"/>
</dbReference>
<name>A0A0K2YB90_HELHE</name>
<dbReference type="InterPro" id="IPR027417">
    <property type="entry name" value="P-loop_NTPase"/>
</dbReference>
<keyword evidence="1" id="KW-0540">Nuclease</keyword>
<dbReference type="Gene3D" id="3.40.50.300">
    <property type="entry name" value="P-loop containing nucleotide triphosphate hydrolases"/>
    <property type="match status" value="1"/>
</dbReference>
<dbReference type="Pfam" id="PF07728">
    <property type="entry name" value="AAA_5"/>
    <property type="match status" value="1"/>
</dbReference>
<proteinExistence type="predicted"/>
<dbReference type="PANTHER" id="PTHR37291:SF1">
    <property type="entry name" value="TYPE IV METHYL-DIRECTED RESTRICTION ENZYME ECOKMCRB SUBUNIT"/>
    <property type="match status" value="1"/>
</dbReference>
<dbReference type="Proteomes" id="UP000046090">
    <property type="component" value="Unassembled WGS sequence"/>
</dbReference>
<dbReference type="GO" id="GO:0004519">
    <property type="term" value="F:endonuclease activity"/>
    <property type="evidence" value="ECO:0007669"/>
    <property type="project" value="UniProtKB-KW"/>
</dbReference>
<keyword evidence="2" id="KW-1185">Reference proteome</keyword>
<dbReference type="AlphaFoldDB" id="A0A0K2YB90"/>
<keyword evidence="1" id="KW-0378">Hydrolase</keyword>
<sequence length="97" mass="11145">MKKNIQKPSQICLYILIIDGINRGNISKIFGELITLVEENKRIWRKEELRVTLPYSQELFEVPDNLYILATMNTAGRSIAPCAAGLVLWRYCLGLVY</sequence>
<gene>
    <name evidence="1" type="ORF">HHE01_07900</name>
</gene>
<dbReference type="RefSeq" id="WP_015106931.1">
    <property type="nucleotide sequence ID" value="NZ_FZMG01000051.1"/>
</dbReference>
<dbReference type="PANTHER" id="PTHR37291">
    <property type="entry name" value="5-METHYLCYTOSINE-SPECIFIC RESTRICTION ENZYME B"/>
    <property type="match status" value="1"/>
</dbReference>
<dbReference type="InterPro" id="IPR052934">
    <property type="entry name" value="Methyl-DNA_Rec/Restrict_Enz"/>
</dbReference>
<evidence type="ECO:0000313" key="2">
    <source>
        <dbReference type="Proteomes" id="UP000046090"/>
    </source>
</evidence>
<reference evidence="2" key="1">
    <citation type="submission" date="2014-12" db="EMBL/GenBank/DDBJ databases">
        <authorList>
            <person name="Smet A."/>
        </authorList>
    </citation>
    <scope>NUCLEOTIDE SEQUENCE [LARGE SCALE GENOMIC DNA]</scope>
</reference>
<accession>A0A0K2YB90</accession>
<organism evidence="1 2">
    <name type="scientific">Helicobacter heilmannii</name>
    <dbReference type="NCBI Taxonomy" id="35817"/>
    <lineage>
        <taxon>Bacteria</taxon>
        <taxon>Pseudomonadati</taxon>
        <taxon>Campylobacterota</taxon>
        <taxon>Epsilonproteobacteria</taxon>
        <taxon>Campylobacterales</taxon>
        <taxon>Helicobacteraceae</taxon>
        <taxon>Helicobacter</taxon>
    </lineage>
</organism>
<dbReference type="EMBL" id="CDMK01000002">
    <property type="protein sequence ID" value="CRI34989.1"/>
    <property type="molecule type" value="Genomic_DNA"/>
</dbReference>